<reference evidence="2" key="1">
    <citation type="submission" date="2016-01" db="EMBL/GenBank/DDBJ databases">
        <title>Whole genome sequencing of Bhargavaea cecembensis T14.</title>
        <authorList>
            <person name="Hong K.W."/>
        </authorList>
    </citation>
    <scope>NUCLEOTIDE SEQUENCE [LARGE SCALE GENOMIC DNA]</scope>
    <source>
        <strain evidence="2">M19</strain>
    </source>
</reference>
<evidence type="ECO:0000313" key="1">
    <source>
        <dbReference type="EMBL" id="KZE43592.1"/>
    </source>
</evidence>
<gene>
    <name evidence="1" type="ORF">AV649_10350</name>
</gene>
<dbReference type="SUPFAM" id="SSF111126">
    <property type="entry name" value="Ligand-binding domain in the NO signalling and Golgi transport"/>
    <property type="match status" value="1"/>
</dbReference>
<dbReference type="Proteomes" id="UP000076510">
    <property type="component" value="Unassembled WGS sequence"/>
</dbReference>
<dbReference type="Pfam" id="PF10702">
    <property type="entry name" value="DUF2507"/>
    <property type="match status" value="1"/>
</dbReference>
<dbReference type="OrthoDB" id="2965348at2"/>
<organism evidence="1 2">
    <name type="scientific">Rossellomorea marisflavi</name>
    <dbReference type="NCBI Taxonomy" id="189381"/>
    <lineage>
        <taxon>Bacteria</taxon>
        <taxon>Bacillati</taxon>
        <taxon>Bacillota</taxon>
        <taxon>Bacilli</taxon>
        <taxon>Bacillales</taxon>
        <taxon>Bacillaceae</taxon>
        <taxon>Rossellomorea</taxon>
    </lineage>
</organism>
<dbReference type="Gene3D" id="3.30.1380.20">
    <property type="entry name" value="Trafficking protein particle complex subunit 3"/>
    <property type="match status" value="1"/>
</dbReference>
<accession>A0A0J5SA25</accession>
<dbReference type="PATRIC" id="fig|189381.10.peg.3327"/>
<dbReference type="EMBL" id="LQQY01000047">
    <property type="protein sequence ID" value="KZE43592.1"/>
    <property type="molecule type" value="Genomic_DNA"/>
</dbReference>
<dbReference type="RefSeq" id="WP_048006288.1">
    <property type="nucleotide sequence ID" value="NZ_CAXQIX010000036.1"/>
</dbReference>
<comment type="caution">
    <text evidence="1">The sequence shown here is derived from an EMBL/GenBank/DDBJ whole genome shotgun (WGS) entry which is preliminary data.</text>
</comment>
<dbReference type="InterPro" id="IPR024096">
    <property type="entry name" value="NO_sig/Golgi_transp_ligand-bd"/>
</dbReference>
<protein>
    <submittedName>
        <fullName evidence="1">Uncharacterized protein</fullName>
    </submittedName>
</protein>
<name>A0A0J5SA25_9BACI</name>
<sequence length="146" mass="16921">MEQKKEEVVESQSVPIFGYELIRDLLLPDILGKHTPDILYWGGKQLARKFPLPSNDELISFFREAGWGDLAIIDQKKNEITFELSGEFVKRRNSLKSDASFKLETGFLAEFVQMQNKFVTEATDELHKRNQTVKITAVWDDKDRVE</sequence>
<dbReference type="InterPro" id="IPR019642">
    <property type="entry name" value="DUF2507"/>
</dbReference>
<proteinExistence type="predicted"/>
<evidence type="ECO:0000313" key="2">
    <source>
        <dbReference type="Proteomes" id="UP000076510"/>
    </source>
</evidence>
<dbReference type="AlphaFoldDB" id="A0A0J5SA25"/>